<evidence type="ECO:0000313" key="8">
    <source>
        <dbReference type="Proteomes" id="UP001600165"/>
    </source>
</evidence>
<evidence type="ECO:0000313" key="7">
    <source>
        <dbReference type="EMBL" id="MFE4107251.1"/>
    </source>
</evidence>
<keyword evidence="8" id="KW-1185">Reference proteome</keyword>
<proteinExistence type="predicted"/>
<keyword evidence="3 6" id="KW-0812">Transmembrane</keyword>
<dbReference type="EMBL" id="JBHZOL010000083">
    <property type="protein sequence ID" value="MFE4107251.1"/>
    <property type="molecule type" value="Genomic_DNA"/>
</dbReference>
<protein>
    <submittedName>
        <fullName evidence="7">ABC transporter permease</fullName>
    </submittedName>
</protein>
<dbReference type="Pfam" id="PF02653">
    <property type="entry name" value="BPD_transp_2"/>
    <property type="match status" value="1"/>
</dbReference>
<gene>
    <name evidence="7" type="ORF">ACFVKH_13225</name>
</gene>
<feature type="transmembrane region" description="Helical" evidence="6">
    <location>
        <begin position="56"/>
        <end position="78"/>
    </location>
</feature>
<sequence length="365" mass="38361">MLVNQPWRRNLETICLPVGALIVAMVIFGLFCAFAGANPFSVYQSIYKAAFGSWSAWQNTLIRAAPLMLTALCTALPARLGLVIIGNEGALVIGGLAAVLVGLNLGTALPAPAVQIGMALGGIVGGGLWIMAVGALRHYRGVNETISSLLMNYIAIAILNHLVEGPLRDPDFVTKPSSAELADVLWLGNLPATRIHFGLLYGLITCIIAYVLIQRTTFGFAARTAGGNIRAARIAGLPVGKLTLAICFLGGSAAGLAGMVEVAAVQKRVNESLVSNYGYAGILVAFVSRHNPLATILVAVLLGGILASGGILQRSHNLPDATVLVFQGIVFLCVLFSDSLYNRIPFFQQHRVIHERAATPVGSGV</sequence>
<evidence type="ECO:0000256" key="2">
    <source>
        <dbReference type="ARBA" id="ARBA00022475"/>
    </source>
</evidence>
<feature type="transmembrane region" description="Helical" evidence="6">
    <location>
        <begin position="90"/>
        <end position="109"/>
    </location>
</feature>
<dbReference type="InterPro" id="IPR001851">
    <property type="entry name" value="ABC_transp_permease"/>
</dbReference>
<evidence type="ECO:0000256" key="1">
    <source>
        <dbReference type="ARBA" id="ARBA00004651"/>
    </source>
</evidence>
<accession>A0ABW6IGD6</accession>
<keyword evidence="4 6" id="KW-1133">Transmembrane helix</keyword>
<evidence type="ECO:0000256" key="5">
    <source>
        <dbReference type="ARBA" id="ARBA00023136"/>
    </source>
</evidence>
<feature type="transmembrane region" description="Helical" evidence="6">
    <location>
        <begin position="324"/>
        <end position="341"/>
    </location>
</feature>
<name>A0ABW6IGD6_9CYAN</name>
<feature type="transmembrane region" description="Helical" evidence="6">
    <location>
        <begin position="293"/>
        <end position="312"/>
    </location>
</feature>
<keyword evidence="5 6" id="KW-0472">Membrane</keyword>
<dbReference type="PANTHER" id="PTHR47089">
    <property type="entry name" value="ABC TRANSPORTER, PERMEASE PROTEIN"/>
    <property type="match status" value="1"/>
</dbReference>
<evidence type="ECO:0000256" key="4">
    <source>
        <dbReference type="ARBA" id="ARBA00022989"/>
    </source>
</evidence>
<organism evidence="7 8">
    <name type="scientific">Almyronema epifaneia S1</name>
    <dbReference type="NCBI Taxonomy" id="2991925"/>
    <lineage>
        <taxon>Bacteria</taxon>
        <taxon>Bacillati</taxon>
        <taxon>Cyanobacteriota</taxon>
        <taxon>Cyanophyceae</taxon>
        <taxon>Nodosilineales</taxon>
        <taxon>Nodosilineaceae</taxon>
        <taxon>Almyronema</taxon>
        <taxon>Almyronema epifaneia</taxon>
    </lineage>
</organism>
<feature type="transmembrane region" description="Helical" evidence="6">
    <location>
        <begin position="146"/>
        <end position="163"/>
    </location>
</feature>
<feature type="transmembrane region" description="Helical" evidence="6">
    <location>
        <begin position="195"/>
        <end position="213"/>
    </location>
</feature>
<comment type="subcellular location">
    <subcellularLocation>
        <location evidence="1">Cell membrane</location>
        <topology evidence="1">Multi-pass membrane protein</topology>
    </subcellularLocation>
</comment>
<dbReference type="Proteomes" id="UP001600165">
    <property type="component" value="Unassembled WGS sequence"/>
</dbReference>
<dbReference type="CDD" id="cd06580">
    <property type="entry name" value="TM_PBP1_transp_TpRbsC_like"/>
    <property type="match status" value="1"/>
</dbReference>
<feature type="transmembrane region" description="Helical" evidence="6">
    <location>
        <begin position="14"/>
        <end position="36"/>
    </location>
</feature>
<dbReference type="RefSeq" id="WP_377965785.1">
    <property type="nucleotide sequence ID" value="NZ_JBHZOL010000083.1"/>
</dbReference>
<evidence type="ECO:0000256" key="6">
    <source>
        <dbReference type="SAM" id="Phobius"/>
    </source>
</evidence>
<evidence type="ECO:0000256" key="3">
    <source>
        <dbReference type="ARBA" id="ARBA00022692"/>
    </source>
</evidence>
<reference evidence="7 8" key="1">
    <citation type="submission" date="2024-10" db="EMBL/GenBank/DDBJ databases">
        <authorList>
            <person name="Ratan Roy A."/>
            <person name="Morales Sandoval P.H."/>
            <person name="De Los Santos Villalobos S."/>
            <person name="Chakraborty S."/>
            <person name="Mukherjee J."/>
        </authorList>
    </citation>
    <scope>NUCLEOTIDE SEQUENCE [LARGE SCALE GENOMIC DNA]</scope>
    <source>
        <strain evidence="7 8">S1</strain>
    </source>
</reference>
<keyword evidence="2" id="KW-1003">Cell membrane</keyword>
<feature type="transmembrane region" description="Helical" evidence="6">
    <location>
        <begin position="115"/>
        <end position="134"/>
    </location>
</feature>
<dbReference type="PANTHER" id="PTHR47089:SF1">
    <property type="entry name" value="GUANOSINE ABC TRANSPORTER PERMEASE PROTEIN NUPP"/>
    <property type="match status" value="1"/>
</dbReference>
<comment type="caution">
    <text evidence="7">The sequence shown here is derived from an EMBL/GenBank/DDBJ whole genome shotgun (WGS) entry which is preliminary data.</text>
</comment>